<dbReference type="Gene3D" id="1.50.10.10">
    <property type="match status" value="1"/>
</dbReference>
<dbReference type="GO" id="GO:0004134">
    <property type="term" value="F:4-alpha-glucanotransferase activity"/>
    <property type="evidence" value="ECO:0007669"/>
    <property type="project" value="InterPro"/>
</dbReference>
<dbReference type="InterPro" id="IPR032792">
    <property type="entry name" value="AGL_glucanoTrfase"/>
</dbReference>
<dbReference type="InterPro" id="IPR010401">
    <property type="entry name" value="AGL/Gdb1"/>
</dbReference>
<dbReference type="GO" id="GO:0005980">
    <property type="term" value="P:glycogen catabolic process"/>
    <property type="evidence" value="ECO:0007669"/>
    <property type="project" value="InterPro"/>
</dbReference>
<proteinExistence type="predicted"/>
<dbReference type="InterPro" id="IPR008928">
    <property type="entry name" value="6-hairpin_glycosidase_sf"/>
</dbReference>
<dbReference type="InterPro" id="IPR032788">
    <property type="entry name" value="AGL_central"/>
</dbReference>
<protein>
    <recommendedName>
        <fullName evidence="8">4-alpha-glucanotransferase</fullName>
    </recommendedName>
</protein>
<comment type="caution">
    <text evidence="6">The sequence shown here is derived from an EMBL/GenBank/DDBJ whole genome shotgun (WGS) entry which is preliminary data.</text>
</comment>
<gene>
    <name evidence="6" type="ORF">BSTOLATCC_MIC29827</name>
</gene>
<dbReference type="Proteomes" id="UP001162131">
    <property type="component" value="Unassembled WGS sequence"/>
</dbReference>
<feature type="domain" description="Glycogen debranching enzyme C-terminal" evidence="2">
    <location>
        <begin position="1131"/>
        <end position="1570"/>
    </location>
</feature>
<dbReference type="InterPro" id="IPR032790">
    <property type="entry name" value="GDE_C"/>
</dbReference>
<reference evidence="6" key="1">
    <citation type="submission" date="2021-09" db="EMBL/GenBank/DDBJ databases">
        <authorList>
            <consortium name="AG Swart"/>
            <person name="Singh M."/>
            <person name="Singh A."/>
            <person name="Seah K."/>
            <person name="Emmerich C."/>
        </authorList>
    </citation>
    <scope>NUCLEOTIDE SEQUENCE</scope>
    <source>
        <strain evidence="6">ATCC30299</strain>
    </source>
</reference>
<dbReference type="InterPro" id="IPR013783">
    <property type="entry name" value="Ig-like_fold"/>
</dbReference>
<feature type="domain" description="Glycogen debranching enzyme central" evidence="4">
    <location>
        <begin position="799"/>
        <end position="1046"/>
    </location>
</feature>
<dbReference type="Pfam" id="PF14701">
    <property type="entry name" value="hDGE_amylase"/>
    <property type="match status" value="1"/>
</dbReference>
<dbReference type="InterPro" id="IPR032640">
    <property type="entry name" value="AMPK1_CBM"/>
</dbReference>
<dbReference type="Pfam" id="PF16561">
    <property type="entry name" value="AMPK1_CBM"/>
    <property type="match status" value="1"/>
</dbReference>
<dbReference type="Pfam" id="PF06202">
    <property type="entry name" value="GDE_C"/>
    <property type="match status" value="1"/>
</dbReference>
<organism evidence="6 7">
    <name type="scientific">Blepharisma stoltei</name>
    <dbReference type="NCBI Taxonomy" id="1481888"/>
    <lineage>
        <taxon>Eukaryota</taxon>
        <taxon>Sar</taxon>
        <taxon>Alveolata</taxon>
        <taxon>Ciliophora</taxon>
        <taxon>Postciliodesmatophora</taxon>
        <taxon>Heterotrichea</taxon>
        <taxon>Heterotrichida</taxon>
        <taxon>Blepharismidae</taxon>
        <taxon>Blepharisma</taxon>
    </lineage>
</organism>
<evidence type="ECO:0000313" key="7">
    <source>
        <dbReference type="Proteomes" id="UP001162131"/>
    </source>
</evidence>
<dbReference type="Pfam" id="PF14702">
    <property type="entry name" value="hGDE_central"/>
    <property type="match status" value="1"/>
</dbReference>
<feature type="coiled-coil region" evidence="1">
    <location>
        <begin position="182"/>
        <end position="209"/>
    </location>
</feature>
<name>A0AAU9J1E4_9CILI</name>
<dbReference type="GO" id="GO:0004135">
    <property type="term" value="F:amylo-alpha-1,6-glucosidase activity"/>
    <property type="evidence" value="ECO:0007669"/>
    <property type="project" value="InterPro"/>
</dbReference>
<keyword evidence="1" id="KW-0175">Coiled coil</keyword>
<dbReference type="Gene3D" id="2.60.40.10">
    <property type="entry name" value="Immunoglobulins"/>
    <property type="match status" value="1"/>
</dbReference>
<accession>A0AAU9J1E4</accession>
<dbReference type="InterPro" id="IPR014756">
    <property type="entry name" value="Ig_E-set"/>
</dbReference>
<evidence type="ECO:0000256" key="1">
    <source>
        <dbReference type="SAM" id="Coils"/>
    </source>
</evidence>
<dbReference type="PANTHER" id="PTHR10569">
    <property type="entry name" value="GLYCOGEN DEBRANCHING ENZYME"/>
    <property type="match status" value="1"/>
</dbReference>
<dbReference type="SUPFAM" id="SSF48208">
    <property type="entry name" value="Six-hairpin glycosidases"/>
    <property type="match status" value="1"/>
</dbReference>
<evidence type="ECO:0000259" key="3">
    <source>
        <dbReference type="Pfam" id="PF14701"/>
    </source>
</evidence>
<dbReference type="InterPro" id="IPR012341">
    <property type="entry name" value="6hp_glycosidase-like_sf"/>
</dbReference>
<dbReference type="SUPFAM" id="SSF51445">
    <property type="entry name" value="(Trans)glycosidases"/>
    <property type="match status" value="1"/>
</dbReference>
<dbReference type="PANTHER" id="PTHR10569:SF2">
    <property type="entry name" value="GLYCOGEN DEBRANCHING ENZYME"/>
    <property type="match status" value="1"/>
</dbReference>
<dbReference type="SUPFAM" id="SSF81296">
    <property type="entry name" value="E set domains"/>
    <property type="match status" value="1"/>
</dbReference>
<evidence type="ECO:0000259" key="4">
    <source>
        <dbReference type="Pfam" id="PF14702"/>
    </source>
</evidence>
<evidence type="ECO:0008006" key="8">
    <source>
        <dbReference type="Google" id="ProtNLM"/>
    </source>
</evidence>
<evidence type="ECO:0000259" key="2">
    <source>
        <dbReference type="Pfam" id="PF06202"/>
    </source>
</evidence>
<dbReference type="CDD" id="cd02859">
    <property type="entry name" value="E_set_AMPKbeta_like_N"/>
    <property type="match status" value="1"/>
</dbReference>
<dbReference type="Gene3D" id="3.20.20.80">
    <property type="entry name" value="Glycosidases"/>
    <property type="match status" value="2"/>
</dbReference>
<feature type="domain" description="AMP-activated protein kinase glycogen-binding" evidence="5">
    <location>
        <begin position="713"/>
        <end position="787"/>
    </location>
</feature>
<evidence type="ECO:0000259" key="5">
    <source>
        <dbReference type="Pfam" id="PF16561"/>
    </source>
</evidence>
<keyword evidence="7" id="KW-1185">Reference proteome</keyword>
<dbReference type="InterPro" id="IPR017853">
    <property type="entry name" value="GH"/>
</dbReference>
<feature type="domain" description="Glycogen debranching enzyme glucanotransferase" evidence="3">
    <location>
        <begin position="121"/>
        <end position="534"/>
    </location>
</feature>
<dbReference type="EMBL" id="CAJZBQ010000029">
    <property type="protein sequence ID" value="CAG9321923.1"/>
    <property type="molecule type" value="Genomic_DNA"/>
</dbReference>
<evidence type="ECO:0000313" key="6">
    <source>
        <dbReference type="EMBL" id="CAG9321923.1"/>
    </source>
</evidence>
<sequence>MANKLICKLSSLDGSLPPTASPSFIYRLPPNATVTFQIEAGSPILTENLHFCVSIWNGITQAPKQYKGCLNSFGHWICEVNFDIPGNYNFWVENLNKKDDILKGIKNWIVVDPDIKIGGRSLPINGICMQSVLPRCCGVFERWYEVLTHQKELGYNMFHFAPMQEFGSSGSHYSLNDPNKLNSDIFKAYDNEEKKLKALENLLNRLDREGVGSIIDIVLNHLSPGAPFLESCPNATWNLTTAPHLKSAFELDTALQNFSKALSKCQIWKFYSKNRIDSQSDVNVLLGILRSEVVNPFKIHEFFMINLDKAKKEFLTCQNNEKINDEKMAKSLSERGIEWFIKKCCLKHQGEGRFLTEVIPEMIWRACNTLGWNHEESLQKGQKGIEMANLFLMKRCDRHIDDIMRNLDYEIRPKIGQTITWDNPLTKPNFSQLPNGDFCVFNGYINAYKKVHKDFADRSGWHFLRRDVIVWNDCIKLRYGYKREDCPEVWDFMEKYVTTMARLFKGFRLDNAHSTPIHVSEYLLAKAREVNPNLLVTAELFTEDINTDAKYVKKLGLNLLIREAIQCPDPAAMGKSIYQYGNGEISSYGCLEKSDLYNESVLGINQEPGSLRWESTPIPALFYDCTHDNDPPAKKRTPQDSLPHAFLTGFTNCAVSSTRGYDEFIPRNLSVVSEKRIYSAPVHGAQSISEVSLFDDIENPIKVYVEYAAENNFKEVAIKGEWDNWNKKINLNHIGDNKWAVKLLFPKSYDRKEMAYKYIIDGRWLADQRLRLTGRGSRTNNVLKIDSSVEVTPGIFENMYTARKYINNLHELLAEQGYDEIYVHQYCEDVFMIIRHNPIKFNSYVLLARTAYRHNCNHVNVNNVRLPGIVEKIEFIGTLRMKPIRFDENSQFINGLKGVLDVSTNLSRFCHIFRDNKENIDVVNLTGIPQSLVIVLKTSLLPNIESALNASYSRLSNYEDFKKIFENLSLQQINHILWRSNSEEIESSLIKRETYKLSPTKSFNYAGFGGFVTEVLPHTIGNHLDHEIFCNLRKENWMIDYFLTRLKNNDLPPEFVQFISDHFGSIKALPRGIVPKHTAKSIFLLFRNLKYYLLRDLYKESELFSGEDSFVDNLGTSVSQFWGHIPSSVNHISKYTLSAGLPHFSVGLMRCWGRDSMIGLRGLFLCTGRYEEAKTLIKTFASVSQKGLIPNLLGNGNNCRYNSRDSVWYFLQAVQDYIKQVPDGASILHEPIKMRFNENGEIIQENEMVLPLSEVIQNIFQSHAVGIEFRERNAGMALDPHMSAEGFNIKIWLDIKTGLVYGGSQFNCGTWMDKMGSSAKAGNLGLPATPRDGAAIEITGLVYSNVNFFGKLFNEGKFQHKGVKLSDGSFLAYEKWASRIEDSFEKLYYIPEEKSGLPADYIKTRGIYKDTVGSVKELSEYQFRPNQCLAMVFASKLFEKSHAISALKKITENLMPGIGNGQLGIRTLSENDKEYRDFYDLSNDSDDKSIAHGFSFHNGPEWIWPFGYYLRALMVFQAEKPEFIMKCLADHRKYLENSPWMSMPELTNKMGRPNKFACPAQAWSVSSLIEALFEYKKLIKK</sequence>